<sequence>RVVKLDGSIDLMSKKSVSQYTVDIKFETKRLNSKLFGYISKSESSLEVNLYQDYKFHHTKEQRITLKFGVANRSRNNMVVVLGFCNLNSSAYPNLNFASNATFQRSGSHMDLIIKLIQNPVADQPDADITKTLKFVF</sequence>
<proteinExistence type="predicted"/>
<feature type="non-terminal residue" evidence="1">
    <location>
        <position position="1"/>
    </location>
</feature>
<feature type="non-terminal residue" evidence="1">
    <location>
        <position position="137"/>
    </location>
</feature>
<dbReference type="EMBL" id="GALX01000911">
    <property type="protein sequence ID" value="JAB67555.1"/>
    <property type="molecule type" value="Transcribed_RNA"/>
</dbReference>
<evidence type="ECO:0000313" key="1">
    <source>
        <dbReference type="EMBL" id="JAB67555.1"/>
    </source>
</evidence>
<reference evidence="1" key="1">
    <citation type="submission" date="2013-07" db="EMBL/GenBank/DDBJ databases">
        <title>Midgut Transcriptome Profiling of Anoplphora glabripennis, a Lignocellulose Degrading, Wood-Boring Cerambycid.</title>
        <authorList>
            <person name="Scully E.D."/>
            <person name="Hoover K."/>
            <person name="Carlson J.E."/>
            <person name="Tien M."/>
            <person name="Geib S.M."/>
        </authorList>
    </citation>
    <scope>NUCLEOTIDE SEQUENCE</scope>
</reference>
<name>V5GBN5_ANOGL</name>
<protein>
    <submittedName>
        <fullName evidence="1">Uncharacterized protein</fullName>
    </submittedName>
</protein>
<organism evidence="1">
    <name type="scientific">Anoplophora glabripennis</name>
    <name type="common">Asian longhorn beetle</name>
    <name type="synonym">Anoplophora nobilis</name>
    <dbReference type="NCBI Taxonomy" id="217634"/>
    <lineage>
        <taxon>Eukaryota</taxon>
        <taxon>Metazoa</taxon>
        <taxon>Ecdysozoa</taxon>
        <taxon>Arthropoda</taxon>
        <taxon>Hexapoda</taxon>
        <taxon>Insecta</taxon>
        <taxon>Pterygota</taxon>
        <taxon>Neoptera</taxon>
        <taxon>Endopterygota</taxon>
        <taxon>Coleoptera</taxon>
        <taxon>Polyphaga</taxon>
        <taxon>Cucujiformia</taxon>
        <taxon>Chrysomeloidea</taxon>
        <taxon>Cerambycidae</taxon>
        <taxon>Lamiinae</taxon>
        <taxon>Lamiini</taxon>
        <taxon>Anoplophora</taxon>
    </lineage>
</organism>
<accession>V5GBN5</accession>
<dbReference type="AlphaFoldDB" id="V5GBN5"/>